<dbReference type="GO" id="GO:0009234">
    <property type="term" value="P:menaquinone biosynthetic process"/>
    <property type="evidence" value="ECO:0007669"/>
    <property type="project" value="UniProtKB-UniRule"/>
</dbReference>
<dbReference type="HAMAP" id="MF_00995">
    <property type="entry name" value="MqnA"/>
    <property type="match status" value="1"/>
</dbReference>
<keyword evidence="6" id="KW-1185">Reference proteome</keyword>
<dbReference type="GO" id="GO:0016836">
    <property type="term" value="F:hydro-lyase activity"/>
    <property type="evidence" value="ECO:0007669"/>
    <property type="project" value="UniProtKB-UniRule"/>
</dbReference>
<evidence type="ECO:0000256" key="1">
    <source>
        <dbReference type="ARBA" id="ARBA00004863"/>
    </source>
</evidence>
<dbReference type="EMBL" id="BONQ01000158">
    <property type="protein sequence ID" value="GIG51665.1"/>
    <property type="molecule type" value="Genomic_DNA"/>
</dbReference>
<dbReference type="InterPro" id="IPR030868">
    <property type="entry name" value="MqnA"/>
</dbReference>
<organism evidence="5 6">
    <name type="scientific">Dactylosporangium siamense</name>
    <dbReference type="NCBI Taxonomy" id="685454"/>
    <lineage>
        <taxon>Bacteria</taxon>
        <taxon>Bacillati</taxon>
        <taxon>Actinomycetota</taxon>
        <taxon>Actinomycetes</taxon>
        <taxon>Micromonosporales</taxon>
        <taxon>Micromonosporaceae</taxon>
        <taxon>Dactylosporangium</taxon>
    </lineage>
</organism>
<dbReference type="Gene3D" id="3.40.190.10">
    <property type="entry name" value="Periplasmic binding protein-like II"/>
    <property type="match status" value="2"/>
</dbReference>
<comment type="caution">
    <text evidence="5">The sequence shown here is derived from an EMBL/GenBank/DDBJ whole genome shotgun (WGS) entry which is preliminary data.</text>
</comment>
<keyword evidence="2 4" id="KW-0474">Menaquinone biosynthesis</keyword>
<dbReference type="AlphaFoldDB" id="A0A919Q0H2"/>
<dbReference type="SUPFAM" id="SSF53850">
    <property type="entry name" value="Periplasmic binding protein-like II"/>
    <property type="match status" value="1"/>
</dbReference>
<evidence type="ECO:0000256" key="3">
    <source>
        <dbReference type="ARBA" id="ARBA00023239"/>
    </source>
</evidence>
<dbReference type="PANTHER" id="PTHR37690:SF1">
    <property type="entry name" value="CHORISMATE DEHYDRATASE"/>
    <property type="match status" value="1"/>
</dbReference>
<keyword evidence="3 4" id="KW-0456">Lyase</keyword>
<dbReference type="InterPro" id="IPR003773">
    <property type="entry name" value="Menaquinone_biosynth"/>
</dbReference>
<evidence type="ECO:0000256" key="4">
    <source>
        <dbReference type="HAMAP-Rule" id="MF_00995"/>
    </source>
</evidence>
<evidence type="ECO:0000313" key="5">
    <source>
        <dbReference type="EMBL" id="GIG51665.1"/>
    </source>
</evidence>
<protein>
    <recommendedName>
        <fullName evidence="4">Chorismate dehydratase</fullName>
        <ecNumber evidence="4">4.2.1.151</ecNumber>
    </recommendedName>
    <alternativeName>
        <fullName evidence="4">Menaquinone biosynthetic enzyme MqnA</fullName>
    </alternativeName>
</protein>
<proteinExistence type="inferred from homology"/>
<dbReference type="Pfam" id="PF02621">
    <property type="entry name" value="VitK2_biosynth"/>
    <property type="match status" value="1"/>
</dbReference>
<gene>
    <name evidence="5" type="primary">mqnA_2</name>
    <name evidence="4" type="synonym">mqnA</name>
    <name evidence="5" type="ORF">Dsi01nite_097060</name>
</gene>
<sequence length="313" mass="33903">MPDPLGTLTEPNPAMPFTDGIAPAGWRRPVRPRVGHIEFLNCVPLFWGLARTGSLLDLDLRRDSPDGLSDALTSGDLDIGPISLMEFLKHADQLVALPDIAVGSDGPVMSCLIVSKVPLDQLDGAPVALGSTSRTSIRLAALLLSDLVGVQPSYFAAPPDLDVMLRDAPAAVVIGDVALRAALSDAKRLGLHVYDLGEMWREWTGLPFVFAVFAARRDFVAREPETVHRVHRAFLASRDLSLREVDAVSEQAARWEPFDAAILRRYYMTALDFSLGDRQLAGIAEFARRVGGCADGQDAGFPPDVEVRLLSTP</sequence>
<evidence type="ECO:0000313" key="6">
    <source>
        <dbReference type="Proteomes" id="UP000660611"/>
    </source>
</evidence>
<comment type="catalytic activity">
    <reaction evidence="4">
        <text>chorismate = 3-[(1-carboxyvinyl)-oxy]benzoate + H2O</text>
        <dbReference type="Rhea" id="RHEA:40051"/>
        <dbReference type="ChEBI" id="CHEBI:15377"/>
        <dbReference type="ChEBI" id="CHEBI:29748"/>
        <dbReference type="ChEBI" id="CHEBI:76981"/>
        <dbReference type="EC" id="4.2.1.151"/>
    </reaction>
</comment>
<dbReference type="Proteomes" id="UP000660611">
    <property type="component" value="Unassembled WGS sequence"/>
</dbReference>
<reference evidence="5" key="1">
    <citation type="submission" date="2021-01" db="EMBL/GenBank/DDBJ databases">
        <title>Whole genome shotgun sequence of Dactylosporangium siamense NBRC 106093.</title>
        <authorList>
            <person name="Komaki H."/>
            <person name="Tamura T."/>
        </authorList>
    </citation>
    <scope>NUCLEOTIDE SEQUENCE</scope>
    <source>
        <strain evidence="5">NBRC 106093</strain>
    </source>
</reference>
<accession>A0A919Q0H2</accession>
<name>A0A919Q0H2_9ACTN</name>
<dbReference type="CDD" id="cd13634">
    <property type="entry name" value="PBP2_Sco4506"/>
    <property type="match status" value="1"/>
</dbReference>
<dbReference type="EC" id="4.2.1.151" evidence="4"/>
<comment type="similarity">
    <text evidence="4">Belongs to the MqnA/MqnD family. MqnA subfamily.</text>
</comment>
<evidence type="ECO:0000256" key="2">
    <source>
        <dbReference type="ARBA" id="ARBA00022428"/>
    </source>
</evidence>
<dbReference type="PANTHER" id="PTHR37690">
    <property type="entry name" value="CHORISMATE DEHYDRATASE"/>
    <property type="match status" value="1"/>
</dbReference>
<comment type="function">
    <text evidence="4">Catalyzes the dehydration of chorismate into 3-[(1-carboxyvinyl)oxy]benzoate, a step in the biosynthesis of menaquinone (MK, vitamin K2).</text>
</comment>
<comment type="pathway">
    <text evidence="1 4">Quinol/quinone metabolism; menaquinone biosynthesis.</text>
</comment>